<feature type="compositionally biased region" description="Low complexity" evidence="6">
    <location>
        <begin position="895"/>
        <end position="909"/>
    </location>
</feature>
<comment type="caution">
    <text evidence="7">The sequence shown here is derived from an EMBL/GenBank/DDBJ whole genome shotgun (WGS) entry which is preliminary data.</text>
</comment>
<sequence length="909" mass="107311">MSGIVNSIMTKIDWDVRFAIPDCNAHNRALIEELINKEKQLLQLEQKLENNIRTKQTQTQSLKTVKQTVENTEALYRAMVREEETEKHLAALAEREASRLDQESTKMNNELRLLDERRNTMENQIYKIKQKLQDFRNQMNWDQQTMDAFFEESVRKDEDTMAIIKYAQQDEQRIKSLTLTIERKTVEANEKRKALDKELTETRSTQIALDKTTDNLRQVHQEIQQLIQQWEFTLKQMNQIDNEMQHSALKLAEMNQRVREKNDTITEMKHLLESQQSNNKETERKVTMANQVGLKLQQELKEHESNFDRLKDELSTCKNTLERTTADVDAATTHISRLKKEIQDNDKKLKTVRAYNSALEEKLRAVTATALSEEERASQMERFLQDEERQSRLFSRKSHINWEKYMQMNNELEMHLRDHREELFDRKQQLQTLRSEEKKALVQISRSKSTMLILEDKQKKVEKDLLSQEATMNQQEFKISSLTDKLERLQGNLNSEEMKILNMKVSEQMTALEEKKKQAALQSNMLKKVEEDICSYKKKLDKFETQRKYLEEKVEELELECKTNERELKLLRSQKPESRMEHKILKMEVKRKRDLLYSNTDSVMSLEKQRQEFQRVMKEREEEIRVYKELQTQELKVIEKERHRLSVELNEKLSKVDLMKKRFDVLTISMAAPEGEEPQAYYIIKAAQEKEELKRKGNSLDAKIHKVELENRALENTIHMFDNSNSLFRQSLNRVKESSPEFQEKLKLEEQLKAAEATLRNKQIQVQELQQDLQDMNTKINKEVFSQQEKIDRATKQCSKLTREIRSAKQTKGESFEEKDIRLKELKEFNRNIDKMLIEAMESHPELKAALALYFQQVLWVLWVLSSGSNSRTPALSRVELGLDLPVTSPPPPSTSRSLSSSSGSRKKT</sequence>
<dbReference type="GO" id="GO:0005930">
    <property type="term" value="C:axoneme"/>
    <property type="evidence" value="ECO:0007669"/>
    <property type="project" value="InterPro"/>
</dbReference>
<reference evidence="8" key="1">
    <citation type="submission" date="2024-04" db="EMBL/GenBank/DDBJ databases">
        <title>Salinicola lusitanus LLJ914,a marine bacterium isolated from the Okinawa Trough.</title>
        <authorList>
            <person name="Li J."/>
        </authorList>
    </citation>
    <scope>NUCLEOTIDE SEQUENCE [LARGE SCALE GENOMIC DNA]</scope>
</reference>
<evidence type="ECO:0000256" key="6">
    <source>
        <dbReference type="SAM" id="MobiDB-lite"/>
    </source>
</evidence>
<evidence type="ECO:0000256" key="3">
    <source>
        <dbReference type="ARBA" id="ARBA00023054"/>
    </source>
</evidence>
<dbReference type="PANTHER" id="PTHR18962">
    <property type="entry name" value="COILED-COIL DOMAIN-CONTAINING PROTEIN 39"/>
    <property type="match status" value="1"/>
</dbReference>
<evidence type="ECO:0000313" key="8">
    <source>
        <dbReference type="Proteomes" id="UP001460270"/>
    </source>
</evidence>
<dbReference type="GO" id="GO:0036159">
    <property type="term" value="P:inner dynein arm assembly"/>
    <property type="evidence" value="ECO:0007669"/>
    <property type="project" value="InterPro"/>
</dbReference>
<keyword evidence="3 5" id="KW-0175">Coiled coil</keyword>
<name>A0AAW0Q454_9GOBI</name>
<dbReference type="AlphaFoldDB" id="A0AAW0Q454"/>
<evidence type="ECO:0000256" key="2">
    <source>
        <dbReference type="ARBA" id="ARBA00016725"/>
    </source>
</evidence>
<feature type="coiled-coil region" evidence="5">
    <location>
        <begin position="472"/>
        <end position="574"/>
    </location>
</feature>
<dbReference type="InterPro" id="IPR033290">
    <property type="entry name" value="CCDC39"/>
</dbReference>
<feature type="coiled-coil region" evidence="5">
    <location>
        <begin position="90"/>
        <end position="138"/>
    </location>
</feature>
<feature type="coiled-coil region" evidence="5">
    <location>
        <begin position="603"/>
        <end position="630"/>
    </location>
</feature>
<gene>
    <name evidence="7" type="ORF">WMY93_001549</name>
</gene>
<keyword evidence="8" id="KW-1185">Reference proteome</keyword>
<dbReference type="GO" id="GO:0060287">
    <property type="term" value="P:epithelial cilium movement involved in determination of left/right asymmetry"/>
    <property type="evidence" value="ECO:0007669"/>
    <property type="project" value="TreeGrafter"/>
</dbReference>
<organism evidence="7 8">
    <name type="scientific">Mugilogobius chulae</name>
    <name type="common">yellowstripe goby</name>
    <dbReference type="NCBI Taxonomy" id="88201"/>
    <lineage>
        <taxon>Eukaryota</taxon>
        <taxon>Metazoa</taxon>
        <taxon>Chordata</taxon>
        <taxon>Craniata</taxon>
        <taxon>Vertebrata</taxon>
        <taxon>Euteleostomi</taxon>
        <taxon>Actinopterygii</taxon>
        <taxon>Neopterygii</taxon>
        <taxon>Teleostei</taxon>
        <taxon>Neoteleostei</taxon>
        <taxon>Acanthomorphata</taxon>
        <taxon>Gobiaria</taxon>
        <taxon>Gobiiformes</taxon>
        <taxon>Gobioidei</taxon>
        <taxon>Gobiidae</taxon>
        <taxon>Gobionellinae</taxon>
        <taxon>Mugilogobius</taxon>
    </lineage>
</organism>
<dbReference type="Proteomes" id="UP001460270">
    <property type="component" value="Unassembled WGS sequence"/>
</dbReference>
<dbReference type="Pfam" id="PF24161">
    <property type="entry name" value="CCDC39"/>
    <property type="match status" value="1"/>
</dbReference>
<dbReference type="GO" id="GO:0005576">
    <property type="term" value="C:extracellular region"/>
    <property type="evidence" value="ECO:0007669"/>
    <property type="project" value="GOC"/>
</dbReference>
<accession>A0AAW0Q454</accession>
<feature type="coiled-coil region" evidence="5">
    <location>
        <begin position="27"/>
        <end position="54"/>
    </location>
</feature>
<dbReference type="EMBL" id="JBBPFD010000001">
    <property type="protein sequence ID" value="KAK7945821.1"/>
    <property type="molecule type" value="Genomic_DNA"/>
</dbReference>
<evidence type="ECO:0000256" key="4">
    <source>
        <dbReference type="ARBA" id="ARBA00045182"/>
    </source>
</evidence>
<evidence type="ECO:0000256" key="1">
    <source>
        <dbReference type="ARBA" id="ARBA00005805"/>
    </source>
</evidence>
<evidence type="ECO:0000313" key="7">
    <source>
        <dbReference type="EMBL" id="KAK7945821.1"/>
    </source>
</evidence>
<feature type="region of interest" description="Disordered" evidence="6">
    <location>
        <begin position="883"/>
        <end position="909"/>
    </location>
</feature>
<comment type="similarity">
    <text evidence="1">Belongs to the CCDC39 family.</text>
</comment>
<feature type="coiled-coil region" evidence="5">
    <location>
        <begin position="683"/>
        <end position="710"/>
    </location>
</feature>
<proteinExistence type="inferred from homology"/>
<protein>
    <recommendedName>
        <fullName evidence="2">Coiled-coil domain-containing protein 39</fullName>
    </recommendedName>
</protein>
<evidence type="ECO:0000256" key="5">
    <source>
        <dbReference type="SAM" id="Coils"/>
    </source>
</evidence>
<dbReference type="PANTHER" id="PTHR18962:SF0">
    <property type="entry name" value="COILED-COIL DOMAIN-CONTAINING PROTEIN 39"/>
    <property type="match status" value="1"/>
</dbReference>
<feature type="coiled-coil region" evidence="5">
    <location>
        <begin position="745"/>
        <end position="811"/>
    </location>
</feature>
<comment type="function">
    <text evidence="4">Required for assembly of dynein regulatory complex (DRC) and inner dynein arm (IDA) complexes, which are responsible for ciliary beat regulation, thereby playing a central role in motility in cilia and flagella. Probably acts together with CCDC40 to form a molecular ruler that determines the 96 nanometer (nm) repeat length and arrangements of components in cilia and flagella. Not required for outer dynein arm complexes assembly.</text>
</comment>
<dbReference type="GO" id="GO:0060285">
    <property type="term" value="P:cilium-dependent cell motility"/>
    <property type="evidence" value="ECO:0007669"/>
    <property type="project" value="TreeGrafter"/>
</dbReference>
<feature type="coiled-coil region" evidence="5">
    <location>
        <begin position="209"/>
        <end position="341"/>
    </location>
</feature>